<dbReference type="OrthoDB" id="5702951at2"/>
<keyword evidence="1" id="KW-0732">Signal</keyword>
<name>A0A0A2E5X3_9PORP</name>
<protein>
    <recommendedName>
        <fullName evidence="4">DUF2931 family protein</fullName>
    </recommendedName>
</protein>
<dbReference type="Pfam" id="PF11153">
    <property type="entry name" value="DUF2931"/>
    <property type="match status" value="1"/>
</dbReference>
<dbReference type="EMBL" id="JRFA01000014">
    <property type="protein sequence ID" value="KGN74303.1"/>
    <property type="molecule type" value="Genomic_DNA"/>
</dbReference>
<feature type="signal peptide" evidence="1">
    <location>
        <begin position="1"/>
        <end position="21"/>
    </location>
</feature>
<evidence type="ECO:0000313" key="3">
    <source>
        <dbReference type="Proteomes" id="UP000030103"/>
    </source>
</evidence>
<dbReference type="AlphaFoldDB" id="A0A0A2E5X3"/>
<evidence type="ECO:0000313" key="2">
    <source>
        <dbReference type="EMBL" id="KGN74303.1"/>
    </source>
</evidence>
<dbReference type="Proteomes" id="UP000030103">
    <property type="component" value="Unassembled WGS sequence"/>
</dbReference>
<evidence type="ECO:0000256" key="1">
    <source>
        <dbReference type="SAM" id="SignalP"/>
    </source>
</evidence>
<comment type="caution">
    <text evidence="2">The sequence shown here is derived from an EMBL/GenBank/DDBJ whole genome shotgun (WGS) entry which is preliminary data.</text>
</comment>
<accession>A0A0A2E5X3</accession>
<gene>
    <name evidence="2" type="ORF">HQ47_04385</name>
</gene>
<dbReference type="InterPro" id="IPR021326">
    <property type="entry name" value="DUF2931"/>
</dbReference>
<keyword evidence="3" id="KW-1185">Reference proteome</keyword>
<evidence type="ECO:0008006" key="4">
    <source>
        <dbReference type="Google" id="ProtNLM"/>
    </source>
</evidence>
<sequence length="394" mass="44930">MKLRKMAILFTLSGCISLMIAGVFKGTKHSKEKYMYKEYHWRTEVKVPAGYPVSILGGSFYAEGLRKGKGMIEEIGTGGIGVTEEHEATFPHWYIGGGSPGFSSTSKAKLPPQNIMISWLSYVEGCEYELKETDIDQKRINTLFEEGFMYPGTLKSSPQRDGYDAIQVGLAPGGVVILWVAGSGRSVEVGRYQAERKDVEFVPKDSLNGRSVLYSTVWRDNVLKRTKPKDDSVSTLPVPYGVWDKYRVRYCWKAVLKTKDKHKYIRSILYEYYNGEEETLFGERTWRENQIEKYHIPPHLQYDYLTGRAIPHEMVLSWYDENDVRYHVALVFDETEVFNAFAKAFSGQENIAGELIVEVSKSKSDASILLVAGERKVWITDAEVEVYESGYQEQ</sequence>
<feature type="chain" id="PRO_5001998179" description="DUF2931 family protein" evidence="1">
    <location>
        <begin position="22"/>
        <end position="394"/>
    </location>
</feature>
<proteinExistence type="predicted"/>
<dbReference type="RefSeq" id="WP_036873620.1">
    <property type="nucleotide sequence ID" value="NZ_JRFA01000014.1"/>
</dbReference>
<reference evidence="2 3" key="1">
    <citation type="submission" date="2014-09" db="EMBL/GenBank/DDBJ databases">
        <title>Draft Genome Sequence of Porphyromonas macacae COT-192_OH2859.</title>
        <authorList>
            <person name="Wallis C."/>
            <person name="Deusch O."/>
            <person name="O'Flynn C."/>
            <person name="Davis I."/>
            <person name="Horsfall A."/>
            <person name="Kirkwood N."/>
            <person name="Harris S."/>
            <person name="Eisen J.A."/>
            <person name="Coil D.A."/>
            <person name="Darling A.E."/>
            <person name="Jospin G."/>
            <person name="Alexiev A."/>
        </authorList>
    </citation>
    <scope>NUCLEOTIDE SEQUENCE [LARGE SCALE GENOMIC DNA]</scope>
    <source>
        <strain evidence="3">COT-192 OH2859</strain>
    </source>
</reference>
<dbReference type="STRING" id="28115.HQ47_04385"/>
<organism evidence="2 3">
    <name type="scientific">Porphyromonas macacae</name>
    <dbReference type="NCBI Taxonomy" id="28115"/>
    <lineage>
        <taxon>Bacteria</taxon>
        <taxon>Pseudomonadati</taxon>
        <taxon>Bacteroidota</taxon>
        <taxon>Bacteroidia</taxon>
        <taxon>Bacteroidales</taxon>
        <taxon>Porphyromonadaceae</taxon>
        <taxon>Porphyromonas</taxon>
    </lineage>
</organism>